<dbReference type="GO" id="GO:0015031">
    <property type="term" value="P:protein transport"/>
    <property type="evidence" value="ECO:0007669"/>
    <property type="project" value="UniProtKB-KW"/>
</dbReference>
<evidence type="ECO:0000256" key="1">
    <source>
        <dbReference type="ARBA" id="ARBA00004651"/>
    </source>
</evidence>
<dbReference type="PANTHER" id="PTHR12428">
    <property type="entry name" value="OXA1"/>
    <property type="match status" value="1"/>
</dbReference>
<dbReference type="NCBIfam" id="TIGR03592">
    <property type="entry name" value="yidC_oxa1_cterm"/>
    <property type="match status" value="1"/>
</dbReference>
<dbReference type="PANTHER" id="PTHR12428:SF65">
    <property type="entry name" value="CYTOCHROME C OXIDASE ASSEMBLY PROTEIN COX18, MITOCHONDRIAL"/>
    <property type="match status" value="1"/>
</dbReference>
<comment type="caution">
    <text evidence="12">The sequence shown here is derived from an EMBL/GenBank/DDBJ whole genome shotgun (WGS) entry which is preliminary data.</text>
</comment>
<keyword evidence="6 10" id="KW-1133">Transmembrane helix</keyword>
<evidence type="ECO:0000256" key="7">
    <source>
        <dbReference type="ARBA" id="ARBA00023136"/>
    </source>
</evidence>
<reference evidence="12 13" key="1">
    <citation type="journal article" date="2016" name="Nat. Commun.">
        <title>Thousands of microbial genomes shed light on interconnected biogeochemical processes in an aquifer system.</title>
        <authorList>
            <person name="Anantharaman K."/>
            <person name="Brown C.T."/>
            <person name="Hug L.A."/>
            <person name="Sharon I."/>
            <person name="Castelle C.J."/>
            <person name="Probst A.J."/>
            <person name="Thomas B.C."/>
            <person name="Singh A."/>
            <person name="Wilkins M.J."/>
            <person name="Karaoz U."/>
            <person name="Brodie E.L."/>
            <person name="Williams K.H."/>
            <person name="Hubbard S.S."/>
            <person name="Banfield J.F."/>
        </authorList>
    </citation>
    <scope>NUCLEOTIDE SEQUENCE [LARGE SCALE GENOMIC DNA]</scope>
</reference>
<evidence type="ECO:0000313" key="13">
    <source>
        <dbReference type="Proteomes" id="UP000177199"/>
    </source>
</evidence>
<evidence type="ECO:0000256" key="6">
    <source>
        <dbReference type="ARBA" id="ARBA00022989"/>
    </source>
</evidence>
<evidence type="ECO:0000256" key="5">
    <source>
        <dbReference type="ARBA" id="ARBA00022927"/>
    </source>
</evidence>
<dbReference type="Pfam" id="PF02096">
    <property type="entry name" value="60KD_IMP"/>
    <property type="match status" value="1"/>
</dbReference>
<evidence type="ECO:0000256" key="3">
    <source>
        <dbReference type="ARBA" id="ARBA00022475"/>
    </source>
</evidence>
<feature type="transmembrane region" description="Helical" evidence="10">
    <location>
        <begin position="7"/>
        <end position="29"/>
    </location>
</feature>
<evidence type="ECO:0000256" key="8">
    <source>
        <dbReference type="ARBA" id="ARBA00023186"/>
    </source>
</evidence>
<keyword evidence="8" id="KW-0143">Chaperone</keyword>
<gene>
    <name evidence="12" type="ORF">A3F29_03510</name>
</gene>
<keyword evidence="5" id="KW-0653">Protein transport</keyword>
<feature type="transmembrane region" description="Helical" evidence="10">
    <location>
        <begin position="221"/>
        <end position="251"/>
    </location>
</feature>
<dbReference type="AlphaFoldDB" id="A0A1F7HIS5"/>
<keyword evidence="7 10" id="KW-0472">Membrane</keyword>
<dbReference type="GO" id="GO:0032977">
    <property type="term" value="F:membrane insertase activity"/>
    <property type="evidence" value="ECO:0007669"/>
    <property type="project" value="InterPro"/>
</dbReference>
<dbReference type="GO" id="GO:0005886">
    <property type="term" value="C:plasma membrane"/>
    <property type="evidence" value="ECO:0007669"/>
    <property type="project" value="UniProtKB-SubCell"/>
</dbReference>
<dbReference type="CDD" id="cd20070">
    <property type="entry name" value="5TM_YidC_Alb3"/>
    <property type="match status" value="1"/>
</dbReference>
<dbReference type="EMBL" id="MFZV01000040">
    <property type="protein sequence ID" value="OGK30896.1"/>
    <property type="molecule type" value="Genomic_DNA"/>
</dbReference>
<organism evidence="12 13">
    <name type="scientific">Candidatus Roizmanbacteria bacterium RIFCSPHIGHO2_12_FULL_33_9</name>
    <dbReference type="NCBI Taxonomy" id="1802045"/>
    <lineage>
        <taxon>Bacteria</taxon>
        <taxon>Candidatus Roizmaniibacteriota</taxon>
    </lineage>
</organism>
<evidence type="ECO:0000256" key="2">
    <source>
        <dbReference type="ARBA" id="ARBA00022448"/>
    </source>
</evidence>
<dbReference type="InterPro" id="IPR001708">
    <property type="entry name" value="YidC/ALB3/OXA1/COX18"/>
</dbReference>
<accession>A0A1F7HIS5</accession>
<name>A0A1F7HIS5_9BACT</name>
<feature type="transmembrane region" description="Helical" evidence="10">
    <location>
        <begin position="35"/>
        <end position="54"/>
    </location>
</feature>
<evidence type="ECO:0000256" key="10">
    <source>
        <dbReference type="SAM" id="Phobius"/>
    </source>
</evidence>
<keyword evidence="2" id="KW-0813">Transport</keyword>
<evidence type="ECO:0000313" key="12">
    <source>
        <dbReference type="EMBL" id="OGK30896.1"/>
    </source>
</evidence>
<evidence type="ECO:0000256" key="4">
    <source>
        <dbReference type="ARBA" id="ARBA00022692"/>
    </source>
</evidence>
<keyword evidence="4 9" id="KW-0812">Transmembrane</keyword>
<dbReference type="InterPro" id="IPR047196">
    <property type="entry name" value="YidC_ALB_C"/>
</dbReference>
<feature type="domain" description="Membrane insertase YidC/Oxa/ALB C-terminal" evidence="11">
    <location>
        <begin position="35"/>
        <end position="254"/>
    </location>
</feature>
<comment type="similarity">
    <text evidence="9">Belongs to the OXA1/ALB3/YidC family.</text>
</comment>
<sequence length="261" mass="29480">MIKQGFFNSLFVIPILNILVLFYSALVFIKLPYAFGFAIIALTVLIRFVLQPFFNQQMQTARKMQDIKPEMDAIVKKHKGDKKALQQAQLKLYQQAGINPAAGCLFMVVQIPVFIALYQALLLFLQNGNSAKVISEINSVLYFPAIHITSIDPNFFGLNLAISPSTAGNPLYFLVPAVTALLQYYQVKVSTPQTQPNVKAIEKKSDTGADFQKAMSTQMKYIFPLLIGWFAYTLPVGLSLYWNVFSLFSIIQYRNLNKEKK</sequence>
<dbReference type="InterPro" id="IPR028055">
    <property type="entry name" value="YidC/Oxa/ALB_C"/>
</dbReference>
<proteinExistence type="inferred from homology"/>
<feature type="transmembrane region" description="Helical" evidence="10">
    <location>
        <begin position="101"/>
        <end position="125"/>
    </location>
</feature>
<comment type="subcellular location">
    <subcellularLocation>
        <location evidence="1">Cell membrane</location>
        <topology evidence="1">Multi-pass membrane protein</topology>
    </subcellularLocation>
    <subcellularLocation>
        <location evidence="9">Membrane</location>
        <topology evidence="9">Multi-pass membrane protein</topology>
    </subcellularLocation>
</comment>
<protein>
    <recommendedName>
        <fullName evidence="11">Membrane insertase YidC/Oxa/ALB C-terminal domain-containing protein</fullName>
    </recommendedName>
</protein>
<evidence type="ECO:0000259" key="11">
    <source>
        <dbReference type="Pfam" id="PF02096"/>
    </source>
</evidence>
<keyword evidence="3" id="KW-1003">Cell membrane</keyword>
<evidence type="ECO:0000256" key="9">
    <source>
        <dbReference type="RuleBase" id="RU003945"/>
    </source>
</evidence>
<dbReference type="Proteomes" id="UP000177199">
    <property type="component" value="Unassembled WGS sequence"/>
</dbReference>
<dbReference type="GO" id="GO:0051205">
    <property type="term" value="P:protein insertion into membrane"/>
    <property type="evidence" value="ECO:0007669"/>
    <property type="project" value="TreeGrafter"/>
</dbReference>